<dbReference type="EMBL" id="JAMYJR010000041">
    <property type="protein sequence ID" value="MCO8275969.1"/>
    <property type="molecule type" value="Genomic_DNA"/>
</dbReference>
<sequence length="73" mass="7644">MTTQEPAVTKTLASMCGVGSCPTVYGTDSDTVVVQGYEMTGEKAGVEVPDGERLVEIPVEVLLAAADEIRKQA</sequence>
<organism evidence="1 2">
    <name type="scientific">Paractinoplanes aksuensis</name>
    <dbReference type="NCBI Taxonomy" id="2939490"/>
    <lineage>
        <taxon>Bacteria</taxon>
        <taxon>Bacillati</taxon>
        <taxon>Actinomycetota</taxon>
        <taxon>Actinomycetes</taxon>
        <taxon>Micromonosporales</taxon>
        <taxon>Micromonosporaceae</taxon>
        <taxon>Paractinoplanes</taxon>
    </lineage>
</organism>
<proteinExistence type="predicted"/>
<protein>
    <submittedName>
        <fullName evidence="1">Uncharacterized protein</fullName>
    </submittedName>
</protein>
<keyword evidence="2" id="KW-1185">Reference proteome</keyword>
<dbReference type="RefSeq" id="WP_253242162.1">
    <property type="nucleotide sequence ID" value="NZ_JAMYJR010000041.1"/>
</dbReference>
<accession>A0ABT1DYL0</accession>
<name>A0ABT1DYL0_9ACTN</name>
<dbReference type="Proteomes" id="UP001523369">
    <property type="component" value="Unassembled WGS sequence"/>
</dbReference>
<evidence type="ECO:0000313" key="2">
    <source>
        <dbReference type="Proteomes" id="UP001523369"/>
    </source>
</evidence>
<gene>
    <name evidence="1" type="ORF">M1L60_35865</name>
</gene>
<reference evidence="1 2" key="1">
    <citation type="submission" date="2022-06" db="EMBL/GenBank/DDBJ databases">
        <title>New Species of the Genus Actinoplanes, ActinopZanes ferrugineus.</title>
        <authorList>
            <person name="Ding P."/>
        </authorList>
    </citation>
    <scope>NUCLEOTIDE SEQUENCE [LARGE SCALE GENOMIC DNA]</scope>
    <source>
        <strain evidence="1 2">TRM88003</strain>
    </source>
</reference>
<evidence type="ECO:0000313" key="1">
    <source>
        <dbReference type="EMBL" id="MCO8275969.1"/>
    </source>
</evidence>
<comment type="caution">
    <text evidence="1">The sequence shown here is derived from an EMBL/GenBank/DDBJ whole genome shotgun (WGS) entry which is preliminary data.</text>
</comment>